<name>A0ABM1I834_POLDO</name>
<accession>A0ABM1I834</accession>
<feature type="region of interest" description="Disordered" evidence="1">
    <location>
        <begin position="177"/>
        <end position="262"/>
    </location>
</feature>
<dbReference type="PROSITE" id="PS50096">
    <property type="entry name" value="IQ"/>
    <property type="match status" value="1"/>
</dbReference>
<feature type="region of interest" description="Disordered" evidence="1">
    <location>
        <begin position="107"/>
        <end position="142"/>
    </location>
</feature>
<feature type="region of interest" description="Disordered" evidence="1">
    <location>
        <begin position="1759"/>
        <end position="1887"/>
    </location>
</feature>
<feature type="compositionally biased region" description="Basic and acidic residues" evidence="1">
    <location>
        <begin position="124"/>
        <end position="142"/>
    </location>
</feature>
<feature type="region of interest" description="Disordered" evidence="1">
    <location>
        <begin position="995"/>
        <end position="1036"/>
    </location>
</feature>
<feature type="compositionally biased region" description="Basic and acidic residues" evidence="1">
    <location>
        <begin position="1204"/>
        <end position="1226"/>
    </location>
</feature>
<feature type="region of interest" description="Disordered" evidence="1">
    <location>
        <begin position="1264"/>
        <end position="1296"/>
    </location>
</feature>
<feature type="compositionally biased region" description="Basic and acidic residues" evidence="1">
    <location>
        <begin position="1466"/>
        <end position="1475"/>
    </location>
</feature>
<feature type="region of interest" description="Disordered" evidence="1">
    <location>
        <begin position="663"/>
        <end position="686"/>
    </location>
</feature>
<feature type="compositionally biased region" description="Basic and acidic residues" evidence="1">
    <location>
        <begin position="177"/>
        <end position="188"/>
    </location>
</feature>
<feature type="compositionally biased region" description="Polar residues" evidence="1">
    <location>
        <begin position="1850"/>
        <end position="1875"/>
    </location>
</feature>
<protein>
    <submittedName>
        <fullName evidence="4">Protein PFC0760c-like</fullName>
    </submittedName>
</protein>
<feature type="region of interest" description="Disordered" evidence="1">
    <location>
        <begin position="755"/>
        <end position="791"/>
    </location>
</feature>
<feature type="domain" description="RIIa" evidence="2">
    <location>
        <begin position="24"/>
        <end position="61"/>
    </location>
</feature>
<feature type="region of interest" description="Disordered" evidence="1">
    <location>
        <begin position="837"/>
        <end position="892"/>
    </location>
</feature>
<dbReference type="InterPro" id="IPR000048">
    <property type="entry name" value="IQ_motif_EF-hand-BS"/>
</dbReference>
<feature type="compositionally biased region" description="Basic and acidic residues" evidence="1">
    <location>
        <begin position="1759"/>
        <end position="1849"/>
    </location>
</feature>
<feature type="compositionally biased region" description="Acidic residues" evidence="1">
    <location>
        <begin position="1008"/>
        <end position="1028"/>
    </location>
</feature>
<dbReference type="SUPFAM" id="SSF47391">
    <property type="entry name" value="Dimerization-anchoring domain of cAMP-dependent PK regulatory subunit"/>
    <property type="match status" value="1"/>
</dbReference>
<feature type="compositionally biased region" description="Basic and acidic residues" evidence="1">
    <location>
        <begin position="1264"/>
        <end position="1274"/>
    </location>
</feature>
<feature type="compositionally biased region" description="Polar residues" evidence="1">
    <location>
        <begin position="253"/>
        <end position="262"/>
    </location>
</feature>
<evidence type="ECO:0000259" key="2">
    <source>
        <dbReference type="SMART" id="SM00394"/>
    </source>
</evidence>
<sequence length="1887" mass="214665">MATSTERKKDPYQLGFVLAPRVPQGLAAVVESLTREVLRKRPEDIYVFAARHFEKLLTLREQYDDVDEKSNKKVLERHRNIFGDGDKKISTDEIRQLEKQDENLRSYSIGTKSKRGKMKINSDQSDRQDDTLKKQIKNDKESTLTKLDRNSKTMKIISQMPNVLITRNTDKKDIKMELRKNRLRDKSTDSSNEGQFHERNLDNSRINSSSSSSCKATEQRRRRRSRNNNELNDELMKKNKKIGRSESVDRYPSGTSKSSIKNELSKVRNMNEVQEYLTRNFNTTPNEIDTSYVDLVQNVIDQNVPIIKDKIDELKCHVLTNKSKNTRINNDTLLKRDIRPNTSEYHTKSYECDKYRSKRSSSVDSMMNFKRQQDDDTLENRLIDTQNILQGISSKCYNKSSSNILDENSKIILPAVRPVSSKNSKCLSRSDSNHLILPPISPDTVSEDKENNYSVDNKNDDDDDSNLGNDILQLSTSIKEDITSTRKMLENVNEVLKKPVNDCPIDDNKMIDEEMSSTNNTKENNETNDIVDNINNDNNFNDVLGEQIEVEVEVDVHAEDEIFQDSLNVTPDIIDIPPSPDSLEPIIDNPDLSMINDETKLKETFVEIEEIESNNKVENEHNEEMKSSEPVIVEVADDLISIETEEPVKEEIVEIIKLTANSDQKSESEFDDKSTGQLENDKSKDEINHLKEIDEIVIDDEEINNEQDNLLSIKDKKLKGCTLNVSSSKEVPFSYILTEGSPVEIPDFVTTVIIPERPPSSPESNLDIEEEQEEEQQQQEQEETSLREERRKRAVESFGEYIKPEQIECSTVDIDFIRGIKAGHEIAIIRQDLDGIKEEEESSEEDKKQLKSMNNEDQQNNEDTNKEPNSSLLEHISETEENDTDDDNDKCQKNKIIPIMEIEIETKNNIKEESNDNVNNLIENSLENEESTETIEVTSESTNEVKETTITDRSTDSLSLDPARPIVPELNLDSLRDITISSFKMNDADETVSLTEQTLSGKDKVDLDENDENGDDENDENDDDENLNENDQKEDNITPIEMISIDEKPMEINESLINLNDDELNKEKSSIISEEGEIIKNENELSQVSNKIQSTLTDTIEQCDTINKNDCSPIEYLQKIEEKTDLDTEEEIAKELIEIDRAENLSHLQDNSIISNDLPDENKSNEILIIVSEENIKSTNDKQDDNDSLFKNTISDRSIENLKETISPKDEEENISEKMDSTRSDDNLENNVKCETSLTAFEEVESNEIDTKLIDDEKKEYHIDVTDLKPIESQEKEDEDGEDESSKSSSSTFHSAATKIQAGIRGFLTRKKLQENNPHSSTLDSIPSIQESVAEEPVIDDSQLVSKEVADTLIKSDLSSAIKSENITKIDENEQEKPEQLTETISMTIKHRQQCLRREDAIQRNTLSTENAFASCGVQHTGEFHDCLPLPVLESNEMTRNNVLSENKDDDEPTKLTEEKLIDQNQTDECKKEDNALVESSNDLTLKSNERDDDDDDNNIENINRTSSSLENNLNNLFAGLNPNDLTKLLVNQVNRQPIMLGLVDIVSNSVIGTNTNVIFQTNDNLNVNDNLTGSVKDDSILKNSYLNFITSIEDNESNHVIKETSKEYMQDHSNEHSMQSLREPLALPGTPEGILIEELSSLDSTTMSKLQDVSFNPINLESTTMDRESIEKSIDSDNSMELLDKSDDVDVQTPIKKDNVKMEMSSTKEDDIQNKEEMVKDNANQLIVDENICDGKGIEESTKSNFEVDEVENHENKIEYLDDQGEIKEGSLNDQNNENKEIADENKEASTDETKETSADENKEASADENKEASADEKEEKKEASLDDQDKTKETSSDDQNENKEASSNEKANNLDNSNNEESKLSNDTIQLNLNDCIEKSDDKNT</sequence>
<dbReference type="InterPro" id="IPR003117">
    <property type="entry name" value="cAMP_dep_PK_reg_su_I/II_a/b"/>
</dbReference>
<dbReference type="CDD" id="cd12100">
    <property type="entry name" value="DD_CABYR_SP17"/>
    <property type="match status" value="1"/>
</dbReference>
<feature type="compositionally biased region" description="Acidic residues" evidence="1">
    <location>
        <begin position="766"/>
        <end position="783"/>
    </location>
</feature>
<evidence type="ECO:0000256" key="1">
    <source>
        <dbReference type="SAM" id="MobiDB-lite"/>
    </source>
</evidence>
<evidence type="ECO:0000313" key="3">
    <source>
        <dbReference type="Proteomes" id="UP000694924"/>
    </source>
</evidence>
<feature type="region of interest" description="Disordered" evidence="1">
    <location>
        <begin position="927"/>
        <end position="963"/>
    </location>
</feature>
<feature type="compositionally biased region" description="Basic and acidic residues" evidence="1">
    <location>
        <begin position="664"/>
        <end position="686"/>
    </location>
</feature>
<dbReference type="GeneID" id="107066346"/>
<dbReference type="Proteomes" id="UP000694924">
    <property type="component" value="Unplaced"/>
</dbReference>
<gene>
    <name evidence="4" type="primary">LOC107066346</name>
</gene>
<feature type="compositionally biased region" description="Acidic residues" evidence="1">
    <location>
        <begin position="879"/>
        <end position="888"/>
    </location>
</feature>
<dbReference type="RefSeq" id="XP_015176371.1">
    <property type="nucleotide sequence ID" value="XM_015320885.1"/>
</dbReference>
<organism evidence="3 4">
    <name type="scientific">Polistes dominula</name>
    <name type="common">European paper wasp</name>
    <name type="synonym">Vespa dominula</name>
    <dbReference type="NCBI Taxonomy" id="743375"/>
    <lineage>
        <taxon>Eukaryota</taxon>
        <taxon>Metazoa</taxon>
        <taxon>Ecdysozoa</taxon>
        <taxon>Arthropoda</taxon>
        <taxon>Hexapoda</taxon>
        <taxon>Insecta</taxon>
        <taxon>Pterygota</taxon>
        <taxon>Neoptera</taxon>
        <taxon>Endopterygota</taxon>
        <taxon>Hymenoptera</taxon>
        <taxon>Apocrita</taxon>
        <taxon>Aculeata</taxon>
        <taxon>Vespoidea</taxon>
        <taxon>Vespidae</taxon>
        <taxon>Polistinae</taxon>
        <taxon>Polistini</taxon>
        <taxon>Polistes</taxon>
    </lineage>
</organism>
<feature type="region of interest" description="Disordered" evidence="1">
    <location>
        <begin position="422"/>
        <end position="469"/>
    </location>
</feature>
<feature type="region of interest" description="Disordered" evidence="1">
    <location>
        <begin position="1466"/>
        <end position="1499"/>
    </location>
</feature>
<feature type="compositionally biased region" description="Polar residues" evidence="1">
    <location>
        <begin position="1478"/>
        <end position="1487"/>
    </location>
</feature>
<feature type="compositionally biased region" description="Basic and acidic residues" evidence="1">
    <location>
        <begin position="943"/>
        <end position="955"/>
    </location>
</feature>
<reference evidence="4" key="1">
    <citation type="submission" date="2025-08" db="UniProtKB">
        <authorList>
            <consortium name="RefSeq"/>
        </authorList>
    </citation>
    <scope>IDENTIFICATION</scope>
    <source>
        <tissue evidence="4">Whole body</tissue>
    </source>
</reference>
<dbReference type="InterPro" id="IPR047579">
    <property type="entry name" value="DD_CABYR_SP17"/>
</dbReference>
<feature type="compositionally biased region" description="Basic and acidic residues" evidence="1">
    <location>
        <begin position="1878"/>
        <end position="1887"/>
    </location>
</feature>
<feature type="region of interest" description="Disordered" evidence="1">
    <location>
        <begin position="1204"/>
        <end position="1231"/>
    </location>
</feature>
<proteinExistence type="predicted"/>
<dbReference type="SMART" id="SM00394">
    <property type="entry name" value="RIIa"/>
    <property type="match status" value="1"/>
</dbReference>
<keyword evidence="3" id="KW-1185">Reference proteome</keyword>
<evidence type="ECO:0000313" key="4">
    <source>
        <dbReference type="RefSeq" id="XP_015176371.1"/>
    </source>
</evidence>
<dbReference type="SMART" id="SM00015">
    <property type="entry name" value="IQ"/>
    <property type="match status" value="1"/>
</dbReference>
<dbReference type="Pfam" id="PF02197">
    <property type="entry name" value="RIIa"/>
    <property type="match status" value="1"/>
</dbReference>
<dbReference type="Gene3D" id="1.20.890.10">
    <property type="entry name" value="cAMP-dependent protein kinase regulatory subunit, dimerization-anchoring domain"/>
    <property type="match status" value="1"/>
</dbReference>
<dbReference type="Pfam" id="PF00612">
    <property type="entry name" value="IQ"/>
    <property type="match status" value="1"/>
</dbReference>